<keyword evidence="8" id="KW-0472">Membrane</keyword>
<evidence type="ECO:0000256" key="4">
    <source>
        <dbReference type="ARBA" id="ARBA00022737"/>
    </source>
</evidence>
<feature type="domain" description="ABC transporter" evidence="9">
    <location>
        <begin position="260"/>
        <end position="504"/>
    </location>
</feature>
<dbReference type="InterPro" id="IPR017871">
    <property type="entry name" value="ABC_transporter-like_CS"/>
</dbReference>
<dbReference type="OrthoDB" id="9766104at2"/>
<keyword evidence="7" id="KW-1278">Translocase</keyword>
<dbReference type="InterPro" id="IPR050107">
    <property type="entry name" value="ABC_carbohydrate_import_ATPase"/>
</dbReference>
<dbReference type="InterPro" id="IPR027417">
    <property type="entry name" value="P-loop_NTPase"/>
</dbReference>
<reference evidence="10 11" key="1">
    <citation type="submission" date="2019-11" db="EMBL/GenBank/DDBJ databases">
        <title>Draft genome sequences of five Paenibacillus species of dairy origin.</title>
        <authorList>
            <person name="Olajide A.M."/>
            <person name="Chen S."/>
            <person name="Lapointe G."/>
        </authorList>
    </citation>
    <scope>NUCLEOTIDE SEQUENCE [LARGE SCALE GENOMIC DNA]</scope>
    <source>
        <strain evidence="10 11">12CR55</strain>
    </source>
</reference>
<dbReference type="GO" id="GO:0016887">
    <property type="term" value="F:ATP hydrolysis activity"/>
    <property type="evidence" value="ECO:0007669"/>
    <property type="project" value="InterPro"/>
</dbReference>
<dbReference type="PROSITE" id="PS50893">
    <property type="entry name" value="ABC_TRANSPORTER_2"/>
    <property type="match status" value="2"/>
</dbReference>
<evidence type="ECO:0000259" key="9">
    <source>
        <dbReference type="PROSITE" id="PS50893"/>
    </source>
</evidence>
<keyword evidence="4" id="KW-0677">Repeat</keyword>
<protein>
    <submittedName>
        <fullName evidence="10">ATP-binding cassette domain-containing protein</fullName>
    </submittedName>
</protein>
<dbReference type="GO" id="GO:0005524">
    <property type="term" value="F:ATP binding"/>
    <property type="evidence" value="ECO:0007669"/>
    <property type="project" value="UniProtKB-KW"/>
</dbReference>
<dbReference type="PANTHER" id="PTHR43790:SF9">
    <property type="entry name" value="GALACTOFURANOSE TRANSPORTER ATP-BINDING PROTEIN YTFR"/>
    <property type="match status" value="1"/>
</dbReference>
<dbReference type="EMBL" id="WNZW01000001">
    <property type="protein sequence ID" value="MUG44205.1"/>
    <property type="molecule type" value="Genomic_DNA"/>
</dbReference>
<dbReference type="SUPFAM" id="SSF52540">
    <property type="entry name" value="P-loop containing nucleoside triphosphate hydrolases"/>
    <property type="match status" value="2"/>
</dbReference>
<dbReference type="InterPro" id="IPR003439">
    <property type="entry name" value="ABC_transporter-like_ATP-bd"/>
</dbReference>
<evidence type="ECO:0000256" key="8">
    <source>
        <dbReference type="ARBA" id="ARBA00023136"/>
    </source>
</evidence>
<organism evidence="10 11">
    <name type="scientific">Paenibacillus woosongensis</name>
    <dbReference type="NCBI Taxonomy" id="307580"/>
    <lineage>
        <taxon>Bacteria</taxon>
        <taxon>Bacillati</taxon>
        <taxon>Bacillota</taxon>
        <taxon>Bacilli</taxon>
        <taxon>Bacillales</taxon>
        <taxon>Paenibacillaceae</taxon>
        <taxon>Paenibacillus</taxon>
    </lineage>
</organism>
<comment type="caution">
    <text evidence="10">The sequence shown here is derived from an EMBL/GenBank/DDBJ whole genome shotgun (WGS) entry which is preliminary data.</text>
</comment>
<evidence type="ECO:0000256" key="7">
    <source>
        <dbReference type="ARBA" id="ARBA00022967"/>
    </source>
</evidence>
<dbReference type="AlphaFoldDB" id="A0A7X3CMQ5"/>
<dbReference type="SMART" id="SM00382">
    <property type="entry name" value="AAA"/>
    <property type="match status" value="2"/>
</dbReference>
<dbReference type="GO" id="GO:0005886">
    <property type="term" value="C:plasma membrane"/>
    <property type="evidence" value="ECO:0007669"/>
    <property type="project" value="UniProtKB-SubCell"/>
</dbReference>
<name>A0A7X3CMQ5_9BACL</name>
<dbReference type="CDD" id="cd03215">
    <property type="entry name" value="ABC_Carb_Monos_II"/>
    <property type="match status" value="1"/>
</dbReference>
<dbReference type="PANTHER" id="PTHR43790">
    <property type="entry name" value="CARBOHYDRATE TRANSPORT ATP-BINDING PROTEIN MG119-RELATED"/>
    <property type="match status" value="1"/>
</dbReference>
<dbReference type="PROSITE" id="PS00211">
    <property type="entry name" value="ABC_TRANSPORTER_1"/>
    <property type="match status" value="1"/>
</dbReference>
<dbReference type="RefSeq" id="WP_155609607.1">
    <property type="nucleotide sequence ID" value="NZ_WNZW01000001.1"/>
</dbReference>
<dbReference type="Proteomes" id="UP000447876">
    <property type="component" value="Unassembled WGS sequence"/>
</dbReference>
<dbReference type="InterPro" id="IPR003593">
    <property type="entry name" value="AAA+_ATPase"/>
</dbReference>
<dbReference type="FunFam" id="3.40.50.300:FF:000127">
    <property type="entry name" value="Ribose import ATP-binding protein RbsA"/>
    <property type="match status" value="1"/>
</dbReference>
<evidence type="ECO:0000256" key="2">
    <source>
        <dbReference type="ARBA" id="ARBA00022448"/>
    </source>
</evidence>
<accession>A0A7X3CMQ5</accession>
<keyword evidence="6 10" id="KW-0067">ATP-binding</keyword>
<gene>
    <name evidence="10" type="ORF">GNP95_04225</name>
</gene>
<evidence type="ECO:0000256" key="3">
    <source>
        <dbReference type="ARBA" id="ARBA00022475"/>
    </source>
</evidence>
<proteinExistence type="predicted"/>
<feature type="domain" description="ABC transporter" evidence="9">
    <location>
        <begin position="8"/>
        <end position="244"/>
    </location>
</feature>
<keyword evidence="2" id="KW-0813">Transport</keyword>
<evidence type="ECO:0000256" key="6">
    <source>
        <dbReference type="ARBA" id="ARBA00022840"/>
    </source>
</evidence>
<evidence type="ECO:0000313" key="11">
    <source>
        <dbReference type="Proteomes" id="UP000447876"/>
    </source>
</evidence>
<keyword evidence="5" id="KW-0547">Nucleotide-binding</keyword>
<dbReference type="CDD" id="cd03216">
    <property type="entry name" value="ABC_Carb_Monos_I"/>
    <property type="match status" value="1"/>
</dbReference>
<sequence>MIENEPILQITGIHKQFPGVKALSGVNFRLFPGEVHALMGENGAGKSTLIKVLTGVYTADAGSVVMNGRTIAVHNPQEAQHAGISTVYQEVNLCPNLSVAENIYIGNEPRSLGRIRWKEMNRNAERLLQDRLHLQIDVTRTLQSYSVAVQQLIAIARALSVSAQVLILDEPTSSLDQSEVAQLFKIMRKLKSEGLAILFVTHFLDQVYEISDRITILRNGEFVGEYMAQDLPRIELVSKMIGKELSLLEQLPKQPGEGAERCAGILLEASRLGKRGSIEPFDIRIHKGEIVGIAGLLGSGRTELARLLFGADRADEGQVRLGGFSGIIASPRQAIDLGIAFCSENRKAEGIIDDLTVRENIILALQATKGWFRTIPRKRQDEIAEEYIRLLNINPPAPEQLIRHLSGGNQQKVLLARWLLTEPGLLILDEPTRGIDVGAKAEIQKLVVTLAEKGMSVLFISSELEEVLRVSDRVAIMRDRRKVQEVQGGAARQSQVMQAIAGGEPR</sequence>
<evidence type="ECO:0000313" key="10">
    <source>
        <dbReference type="EMBL" id="MUG44205.1"/>
    </source>
</evidence>
<evidence type="ECO:0000256" key="5">
    <source>
        <dbReference type="ARBA" id="ARBA00022741"/>
    </source>
</evidence>
<dbReference type="Gene3D" id="3.40.50.300">
    <property type="entry name" value="P-loop containing nucleotide triphosphate hydrolases"/>
    <property type="match status" value="2"/>
</dbReference>
<comment type="subcellular location">
    <subcellularLocation>
        <location evidence="1">Cell membrane</location>
        <topology evidence="1">Peripheral membrane protein</topology>
    </subcellularLocation>
</comment>
<keyword evidence="3" id="KW-1003">Cell membrane</keyword>
<evidence type="ECO:0000256" key="1">
    <source>
        <dbReference type="ARBA" id="ARBA00004202"/>
    </source>
</evidence>
<dbReference type="Pfam" id="PF00005">
    <property type="entry name" value="ABC_tran"/>
    <property type="match status" value="2"/>
</dbReference>